<dbReference type="Proteomes" id="UP000277191">
    <property type="component" value="Chromosome 1"/>
</dbReference>
<evidence type="ECO:0000313" key="2">
    <source>
        <dbReference type="EMBL" id="AZQ50347.1"/>
    </source>
</evidence>
<dbReference type="EMBL" id="CP034545">
    <property type="protein sequence ID" value="AZQ50347.1"/>
    <property type="molecule type" value="Genomic_DNA"/>
</dbReference>
<accession>A0A3S9N3G9</accession>
<reference evidence="2 3" key="1">
    <citation type="submission" date="2018-12" db="EMBL/GenBank/DDBJ databases">
        <title>Cadmium resistance mechanism in endophytic bacteria Burkholderia cenocepacia YG-3.</title>
        <authorList>
            <person name="Zhang X."/>
            <person name="Wang X."/>
            <person name="Zhu Y."/>
        </authorList>
    </citation>
    <scope>NUCLEOTIDE SEQUENCE [LARGE SCALE GENOMIC DNA]</scope>
    <source>
        <strain evidence="2 3">YG-3</strain>
    </source>
</reference>
<name>A0A3S9N3G9_9BURK</name>
<feature type="region of interest" description="Disordered" evidence="1">
    <location>
        <begin position="65"/>
        <end position="139"/>
    </location>
</feature>
<protein>
    <submittedName>
        <fullName evidence="2">Uncharacterized protein</fullName>
    </submittedName>
</protein>
<evidence type="ECO:0000313" key="3">
    <source>
        <dbReference type="Proteomes" id="UP000277191"/>
    </source>
</evidence>
<organism evidence="2 3">
    <name type="scientific">Burkholderia cenocepacia</name>
    <dbReference type="NCBI Taxonomy" id="95486"/>
    <lineage>
        <taxon>Bacteria</taxon>
        <taxon>Pseudomonadati</taxon>
        <taxon>Pseudomonadota</taxon>
        <taxon>Betaproteobacteria</taxon>
        <taxon>Burkholderiales</taxon>
        <taxon>Burkholderiaceae</taxon>
        <taxon>Burkholderia</taxon>
        <taxon>Burkholderia cepacia complex</taxon>
    </lineage>
</organism>
<evidence type="ECO:0000256" key="1">
    <source>
        <dbReference type="SAM" id="MobiDB-lite"/>
    </source>
</evidence>
<gene>
    <name evidence="2" type="ORF">D5R55_04600</name>
</gene>
<dbReference type="AlphaFoldDB" id="A0A3S9N3G9"/>
<sequence length="139" mass="14619">MLDARAPWRRRPSCNARHVPVARMHARRACAGHRRAPAGIGTVRMTRRAACAVRCGADARAQMVHGGAAASKRKESGETKRTTGARCAPVRRIGAAGGRVPGGAAARDAPPEGSISSAARTDRRRATTRRCRLAGCTAS</sequence>
<proteinExistence type="predicted"/>
<feature type="compositionally biased region" description="Basic and acidic residues" evidence="1">
    <location>
        <begin position="72"/>
        <end position="81"/>
    </location>
</feature>